<evidence type="ECO:0000256" key="8">
    <source>
        <dbReference type="ARBA" id="ARBA00048679"/>
    </source>
</evidence>
<dbReference type="AlphaFoldDB" id="A0A8J4PWE8"/>
<evidence type="ECO:0000313" key="11">
    <source>
        <dbReference type="EMBL" id="KAF2075010.1"/>
    </source>
</evidence>
<dbReference type="GO" id="GO:0005737">
    <property type="term" value="C:cytoplasm"/>
    <property type="evidence" value="ECO:0007669"/>
    <property type="project" value="TreeGrafter"/>
</dbReference>
<feature type="compositionally biased region" description="Low complexity" evidence="9">
    <location>
        <begin position="634"/>
        <end position="699"/>
    </location>
</feature>
<comment type="catalytic activity">
    <reaction evidence="7">
        <text>L-threonyl-[protein] + ATP = O-phospho-L-threonyl-[protein] + ADP + H(+)</text>
        <dbReference type="Rhea" id="RHEA:46608"/>
        <dbReference type="Rhea" id="RHEA-COMP:11060"/>
        <dbReference type="Rhea" id="RHEA-COMP:11605"/>
        <dbReference type="ChEBI" id="CHEBI:15378"/>
        <dbReference type="ChEBI" id="CHEBI:30013"/>
        <dbReference type="ChEBI" id="CHEBI:30616"/>
        <dbReference type="ChEBI" id="CHEBI:61977"/>
        <dbReference type="ChEBI" id="CHEBI:456216"/>
        <dbReference type="EC" id="2.7.11.1"/>
    </reaction>
</comment>
<keyword evidence="5" id="KW-0418">Kinase</keyword>
<dbReference type="SMART" id="SM00220">
    <property type="entry name" value="S_TKc"/>
    <property type="match status" value="1"/>
</dbReference>
<evidence type="ECO:0000256" key="1">
    <source>
        <dbReference type="ARBA" id="ARBA00012513"/>
    </source>
</evidence>
<dbReference type="PANTHER" id="PTHR22967">
    <property type="entry name" value="SERINE/THREONINE PROTEIN KINASE"/>
    <property type="match status" value="1"/>
</dbReference>
<keyword evidence="3" id="KW-0808">Transferase</keyword>
<organism evidence="11 12">
    <name type="scientific">Polysphondylium violaceum</name>
    <dbReference type="NCBI Taxonomy" id="133409"/>
    <lineage>
        <taxon>Eukaryota</taxon>
        <taxon>Amoebozoa</taxon>
        <taxon>Evosea</taxon>
        <taxon>Eumycetozoa</taxon>
        <taxon>Dictyostelia</taxon>
        <taxon>Dictyosteliales</taxon>
        <taxon>Dictyosteliaceae</taxon>
        <taxon>Polysphondylium</taxon>
    </lineage>
</organism>
<dbReference type="GO" id="GO:0005524">
    <property type="term" value="F:ATP binding"/>
    <property type="evidence" value="ECO:0007669"/>
    <property type="project" value="UniProtKB-KW"/>
</dbReference>
<dbReference type="PROSITE" id="PS50011">
    <property type="entry name" value="PROTEIN_KINASE_DOM"/>
    <property type="match status" value="1"/>
</dbReference>
<evidence type="ECO:0000256" key="6">
    <source>
        <dbReference type="ARBA" id="ARBA00022840"/>
    </source>
</evidence>
<evidence type="ECO:0000256" key="2">
    <source>
        <dbReference type="ARBA" id="ARBA00022527"/>
    </source>
</evidence>
<proteinExistence type="predicted"/>
<dbReference type="InterPro" id="IPR008271">
    <property type="entry name" value="Ser/Thr_kinase_AS"/>
</dbReference>
<keyword evidence="4" id="KW-0547">Nucleotide-binding</keyword>
<dbReference type="PROSITE" id="PS00108">
    <property type="entry name" value="PROTEIN_KINASE_ST"/>
    <property type="match status" value="1"/>
</dbReference>
<keyword evidence="2" id="KW-0723">Serine/threonine-protein kinase</keyword>
<name>A0A8J4PWE8_9MYCE</name>
<feature type="region of interest" description="Disordered" evidence="9">
    <location>
        <begin position="575"/>
        <end position="706"/>
    </location>
</feature>
<feature type="compositionally biased region" description="Polar residues" evidence="9">
    <location>
        <begin position="332"/>
        <end position="343"/>
    </location>
</feature>
<dbReference type="PANTHER" id="PTHR22967:SF57">
    <property type="entry name" value="AUXILIN, ISOFORM A-RELATED"/>
    <property type="match status" value="1"/>
</dbReference>
<evidence type="ECO:0000256" key="4">
    <source>
        <dbReference type="ARBA" id="ARBA00022741"/>
    </source>
</evidence>
<evidence type="ECO:0000256" key="3">
    <source>
        <dbReference type="ARBA" id="ARBA00022679"/>
    </source>
</evidence>
<accession>A0A8J4PWE8</accession>
<evidence type="ECO:0000256" key="7">
    <source>
        <dbReference type="ARBA" id="ARBA00047899"/>
    </source>
</evidence>
<dbReference type="InterPro" id="IPR011009">
    <property type="entry name" value="Kinase-like_dom_sf"/>
</dbReference>
<feature type="region of interest" description="Disordered" evidence="9">
    <location>
        <begin position="328"/>
        <end position="515"/>
    </location>
</feature>
<reference evidence="11" key="1">
    <citation type="submission" date="2020-01" db="EMBL/GenBank/DDBJ databases">
        <title>Development of genomics and gene disruption for Polysphondylium violaceum indicates a role for the polyketide synthase stlB in stalk morphogenesis.</title>
        <authorList>
            <person name="Narita B."/>
            <person name="Kawabe Y."/>
            <person name="Kin K."/>
            <person name="Saito T."/>
            <person name="Gibbs R."/>
            <person name="Kuspa A."/>
            <person name="Muzny D."/>
            <person name="Queller D."/>
            <person name="Richards S."/>
            <person name="Strassman J."/>
            <person name="Sucgang R."/>
            <person name="Worley K."/>
            <person name="Schaap P."/>
        </authorList>
    </citation>
    <scope>NUCLEOTIDE SEQUENCE</scope>
    <source>
        <strain evidence="11">QSvi11</strain>
    </source>
</reference>
<keyword evidence="6" id="KW-0067">ATP-binding</keyword>
<dbReference type="OrthoDB" id="248923at2759"/>
<protein>
    <recommendedName>
        <fullName evidence="1">non-specific serine/threonine protein kinase</fullName>
        <ecNumber evidence="1">2.7.11.1</ecNumber>
    </recommendedName>
</protein>
<feature type="compositionally biased region" description="Low complexity" evidence="9">
    <location>
        <begin position="596"/>
        <end position="619"/>
    </location>
</feature>
<gene>
    <name evidence="11" type="ORF">CYY_003706</name>
</gene>
<keyword evidence="12" id="KW-1185">Reference proteome</keyword>
<feature type="compositionally biased region" description="Low complexity" evidence="9">
    <location>
        <begin position="426"/>
        <end position="465"/>
    </location>
</feature>
<dbReference type="Pfam" id="PF00069">
    <property type="entry name" value="Pkinase"/>
    <property type="match status" value="1"/>
</dbReference>
<feature type="compositionally biased region" description="Low complexity" evidence="9">
    <location>
        <begin position="499"/>
        <end position="515"/>
    </location>
</feature>
<comment type="catalytic activity">
    <reaction evidence="8">
        <text>L-seryl-[protein] + ATP = O-phospho-L-seryl-[protein] + ADP + H(+)</text>
        <dbReference type="Rhea" id="RHEA:17989"/>
        <dbReference type="Rhea" id="RHEA-COMP:9863"/>
        <dbReference type="Rhea" id="RHEA-COMP:11604"/>
        <dbReference type="ChEBI" id="CHEBI:15378"/>
        <dbReference type="ChEBI" id="CHEBI:29999"/>
        <dbReference type="ChEBI" id="CHEBI:30616"/>
        <dbReference type="ChEBI" id="CHEBI:83421"/>
        <dbReference type="ChEBI" id="CHEBI:456216"/>
        <dbReference type="EC" id="2.7.11.1"/>
    </reaction>
</comment>
<comment type="caution">
    <text evidence="11">The sequence shown here is derived from an EMBL/GenBank/DDBJ whole genome shotgun (WGS) entry which is preliminary data.</text>
</comment>
<dbReference type="Gene3D" id="1.10.510.10">
    <property type="entry name" value="Transferase(Phosphotransferase) domain 1"/>
    <property type="match status" value="1"/>
</dbReference>
<dbReference type="Proteomes" id="UP000695562">
    <property type="component" value="Unassembled WGS sequence"/>
</dbReference>
<sequence>MNKLFEISNNFIEAAGKQLNNLNISEKTKSISDSVIGNFTGKGGQIYDINGKRYTEVRLIAEGGFGFVYQVRDDYNQNFALKKMVISERERVEAMKNEVSFMKKLRNNQNVVKIEGFKLIENPHRRDTEVYLLMELCTGGSLLDIMNAREATRLDEREILSVFSDVCYAIQEMHSQTPPISHRDLKIENILFCENTNRYKLCDFGSATTKTFNTARERERALAEDDINMFTTLFYRAPEMVDLYRQSIINEKVDIWALGCLLFKMAFYVDPFEGGSLQILNNGYKIPEHSKYSSNLHSLIHFILVPDPNERPSINDVINKLQEIRGRKGLNTYGNNSPTSSTLNYQQQSSNNFYSNANNNGRSTPTTTTATPSSSSLSSSNSTTPLYSSHTPNNNTSTPPPSNRSTPNSTPPSTRRLFDILDGPGSNSNNNNNYSPNSSMNNFKPQPQTQQQPLKNSSSSTSSPSILDDFDSWGNSPITTTTSAPAPVPIQTNIKSSANNINNSNNNNNNNNNAFTFDNDNDFDFGSFVSSTSATTNNTNNNFNNNRMNNSYNNMNMNNSGNNIINPAPAYNPNFIKPQVSNNNNNNNNQSFDFFSTPSPTASSSNLSHSTSSTSSSTSGFDDILKPMSKQTLNNSSGNLSNSSNNNPMYNNNMNNNNNNYPKPNYSVNMNTINSNNTNNSTTTTNGNGNSNSNSNNYNGAFSNLF</sequence>
<evidence type="ECO:0000313" key="12">
    <source>
        <dbReference type="Proteomes" id="UP000695562"/>
    </source>
</evidence>
<feature type="compositionally biased region" description="Low complexity" evidence="9">
    <location>
        <begin position="344"/>
        <end position="415"/>
    </location>
</feature>
<dbReference type="GO" id="GO:0004674">
    <property type="term" value="F:protein serine/threonine kinase activity"/>
    <property type="evidence" value="ECO:0007669"/>
    <property type="project" value="UniProtKB-KW"/>
</dbReference>
<evidence type="ECO:0000256" key="5">
    <source>
        <dbReference type="ARBA" id="ARBA00022777"/>
    </source>
</evidence>
<dbReference type="EMBL" id="AJWJ01000119">
    <property type="protein sequence ID" value="KAF2075010.1"/>
    <property type="molecule type" value="Genomic_DNA"/>
</dbReference>
<feature type="compositionally biased region" description="Low complexity" evidence="9">
    <location>
        <begin position="476"/>
        <end position="485"/>
    </location>
</feature>
<feature type="domain" description="Protein kinase" evidence="10">
    <location>
        <begin position="54"/>
        <end position="324"/>
    </location>
</feature>
<dbReference type="EC" id="2.7.11.1" evidence="1"/>
<dbReference type="InterPro" id="IPR000719">
    <property type="entry name" value="Prot_kinase_dom"/>
</dbReference>
<evidence type="ECO:0000259" key="10">
    <source>
        <dbReference type="PROSITE" id="PS50011"/>
    </source>
</evidence>
<evidence type="ECO:0000256" key="9">
    <source>
        <dbReference type="SAM" id="MobiDB-lite"/>
    </source>
</evidence>
<dbReference type="SUPFAM" id="SSF56112">
    <property type="entry name" value="Protein kinase-like (PK-like)"/>
    <property type="match status" value="1"/>
</dbReference>